<protein>
    <submittedName>
        <fullName evidence="2">Uncharacterized protein</fullName>
    </submittedName>
</protein>
<reference evidence="2" key="4">
    <citation type="submission" date="2017-10" db="EMBL/GenBank/DDBJ databases">
        <authorList>
            <person name="Banno H."/>
            <person name="Chua N.-H."/>
        </authorList>
    </citation>
    <scope>NUCLEOTIDE SEQUENCE</scope>
    <source>
        <strain evidence="2">OMI</strain>
    </source>
</reference>
<evidence type="ECO:0000313" key="3">
    <source>
        <dbReference type="EMBL" id="QOT70363.1"/>
    </source>
</evidence>
<evidence type="ECO:0000313" key="4">
    <source>
        <dbReference type="Proteomes" id="UP000221538"/>
    </source>
</evidence>
<dbReference type="EMBL" id="BEWI01000032">
    <property type="protein sequence ID" value="GAY22025.1"/>
    <property type="molecule type" value="Genomic_DNA"/>
</dbReference>
<reference evidence="3" key="6">
    <citation type="journal article" date="2021" name="Microbiol. Resour. Announc.">
        <title>Complete Genome Sequence of Sphingobium barthaii KK22, a High-Molecular-Weight Polycyclic Aromatic Hydrocarbon-Degrading Soil Bacterium.</title>
        <authorList>
            <person name="Mori J.F."/>
            <person name="Kanaly R.A."/>
        </authorList>
    </citation>
    <scope>NUCLEOTIDE SEQUENCE</scope>
    <source>
        <strain evidence="3">KK22</strain>
    </source>
</reference>
<reference evidence="2 4" key="2">
    <citation type="journal article" date="2013" name="Environ. Sci. Technol.">
        <title>The 4-tert-butylphenol-utilizing bacterium Sphingobium fuliginis OMI can degrade bisphenols via phenolic ring hydroxylation and meta-cleavage pathway.</title>
        <authorList>
            <person name="Ogata Y."/>
            <person name="Goda S."/>
            <person name="Toyama T."/>
            <person name="Sei K."/>
            <person name="Ike M."/>
        </authorList>
    </citation>
    <scope>NUCLEOTIDE SEQUENCE [LARGE SCALE GENOMIC DNA]</scope>
    <source>
        <strain evidence="2 4">OMI</strain>
    </source>
</reference>
<feature type="region of interest" description="Disordered" evidence="1">
    <location>
        <begin position="1"/>
        <end position="67"/>
    </location>
</feature>
<dbReference type="AlphaFoldDB" id="A0A292ZGS5"/>
<gene>
    <name evidence="3" type="ORF">H5V43_09305</name>
    <name evidence="2" type="ORF">SFOMI_2579</name>
</gene>
<reference evidence="2" key="3">
    <citation type="submission" date="2017-10" db="EMBL/GenBank/DDBJ databases">
        <title>Bioaugmenting a lab-scale membrane bioreactor with Sphingobium fuliginis OMI to degrade 4-tert-butylphenol.</title>
        <authorList>
            <person name="Takada K."/>
            <person name="Shiba T."/>
            <person name="Soda S."/>
            <person name="Inoue D."/>
            <person name="Miyake M."/>
            <person name="Eguchi M."/>
            <person name="Ike M."/>
        </authorList>
    </citation>
    <scope>NUCLEOTIDE SEQUENCE</scope>
    <source>
        <strain evidence="2">OMI</strain>
    </source>
</reference>
<sequence length="67" mass="7594">MDRNDRDHAPEKARTPKGPLGDALPGREEEDPRTTGGQDQERVEDRPVVGQVKPEDYPEKDRRDSTP</sequence>
<dbReference type="RefSeq" id="WP_025547750.1">
    <property type="nucleotide sequence ID" value="NZ_BATN01000014.1"/>
</dbReference>
<reference evidence="2 4" key="1">
    <citation type="journal article" date="2013" name="Biodegradation">
        <title>Occurrence of 4-tert-butylphenol (4-t-BP) biodegradation in an aquatic sample caused by the presence of Spirodela polyrrhiza and isolation of a 4-t-BP-utilizing bacterium.</title>
        <authorList>
            <person name="Ogata Y."/>
            <person name="Toyama T."/>
            <person name="Yu N."/>
            <person name="Wang X."/>
            <person name="Sei K."/>
            <person name="Ike M."/>
        </authorList>
    </citation>
    <scope>NUCLEOTIDE SEQUENCE [LARGE SCALE GENOMIC DNA]</scope>
    <source>
        <strain evidence="2 4">OMI</strain>
    </source>
</reference>
<dbReference type="KEGG" id="sbar:H5V43_09305"/>
<accession>A0A292ZGS5</accession>
<reference evidence="5" key="5">
    <citation type="submission" date="2020-08" db="EMBL/GenBank/DDBJ databases">
        <title>Complete genome sequence of Sphingobium barthaii strain KK22, a high-molecular-weight polycyclic aromatic hydrocarbon-degrading soil bacterium.</title>
        <authorList>
            <person name="Mori J.F."/>
            <person name="Kanaly R.A."/>
        </authorList>
    </citation>
    <scope>NUCLEOTIDE SEQUENCE [LARGE SCALE GENOMIC DNA]</scope>
    <source>
        <strain evidence="5">KK22</strain>
    </source>
</reference>
<dbReference type="Proteomes" id="UP000221538">
    <property type="component" value="Unassembled WGS sequence"/>
</dbReference>
<feature type="compositionally biased region" description="Basic and acidic residues" evidence="1">
    <location>
        <begin position="1"/>
        <end position="14"/>
    </location>
</feature>
<organism evidence="2 4">
    <name type="scientific">Sphingobium fuliginis (strain ATCC 27551)</name>
    <dbReference type="NCBI Taxonomy" id="336203"/>
    <lineage>
        <taxon>Bacteria</taxon>
        <taxon>Pseudomonadati</taxon>
        <taxon>Pseudomonadota</taxon>
        <taxon>Alphaproteobacteria</taxon>
        <taxon>Sphingomonadales</taxon>
        <taxon>Sphingomonadaceae</taxon>
        <taxon>Sphingobium</taxon>
    </lineage>
</organism>
<evidence type="ECO:0000313" key="2">
    <source>
        <dbReference type="EMBL" id="GAY22025.1"/>
    </source>
</evidence>
<dbReference type="EMBL" id="CP060035">
    <property type="protein sequence ID" value="QOT70363.1"/>
    <property type="molecule type" value="Genomic_DNA"/>
</dbReference>
<evidence type="ECO:0000313" key="5">
    <source>
        <dbReference type="Proteomes" id="UP000593663"/>
    </source>
</evidence>
<name>A0A292ZGS5_SPHSA</name>
<dbReference type="Proteomes" id="UP000593663">
    <property type="component" value="Chromosome 1"/>
</dbReference>
<feature type="compositionally biased region" description="Basic and acidic residues" evidence="1">
    <location>
        <begin position="25"/>
        <end position="67"/>
    </location>
</feature>
<evidence type="ECO:0000256" key="1">
    <source>
        <dbReference type="SAM" id="MobiDB-lite"/>
    </source>
</evidence>
<proteinExistence type="predicted"/>